<evidence type="ECO:0000313" key="1">
    <source>
        <dbReference type="EMBL" id="KAI6080954.1"/>
    </source>
</evidence>
<dbReference type="EMBL" id="MU394414">
    <property type="protein sequence ID" value="KAI6080954.1"/>
    <property type="molecule type" value="Genomic_DNA"/>
</dbReference>
<evidence type="ECO:0000313" key="2">
    <source>
        <dbReference type="Proteomes" id="UP001497680"/>
    </source>
</evidence>
<proteinExistence type="predicted"/>
<name>A0ACC0CKN7_9PEZI</name>
<dbReference type="Proteomes" id="UP001497680">
    <property type="component" value="Unassembled WGS sequence"/>
</dbReference>
<keyword evidence="2" id="KW-1185">Reference proteome</keyword>
<comment type="caution">
    <text evidence="1">The sequence shown here is derived from an EMBL/GenBank/DDBJ whole genome shotgun (WGS) entry which is preliminary data.</text>
</comment>
<organism evidence="1 2">
    <name type="scientific">Hypoxylon rubiginosum</name>
    <dbReference type="NCBI Taxonomy" id="110542"/>
    <lineage>
        <taxon>Eukaryota</taxon>
        <taxon>Fungi</taxon>
        <taxon>Dikarya</taxon>
        <taxon>Ascomycota</taxon>
        <taxon>Pezizomycotina</taxon>
        <taxon>Sordariomycetes</taxon>
        <taxon>Xylariomycetidae</taxon>
        <taxon>Xylariales</taxon>
        <taxon>Hypoxylaceae</taxon>
        <taxon>Hypoxylon</taxon>
    </lineage>
</organism>
<sequence>MSHHDLDYTGQRLQLVGSRIVEPSECGSGHRVMPMRHQHHHRHQHHRASSHDSDAPLDKEQSHDAPEFIKNEAATNFELFYDLWFVANLNVFTSLHDISDLAQFNSFIGYMVLLWTTWLLTTLYDVRFTADSVWERCCKAIHLGVMIGFAEIGTNFDPNDQIVSVFRTMSLFLAVSRFILALQYGMVLFQIRKYADGKRPMAFTACLHLVAAAIYLGVSFRYDMGRSSRVFLVWYIGGVVEIALHLSFSQLSHVLTFLGTHLGERLNLLTLVILGEGCIILAKSITLVVKDTFVKDINFNMWSPEIIGLVTASTALIYIIFQLYFDWMHDEHSMSKRYQVWWTSLHLPFHIALVLLLEGANQCIVWARVFESATEAIEKVVKAAEDVLASSPTSQEVSDSIKDVIEPFLKKYQPADVIDTMASVSELLNHIAEIPNSFWNDPDDETREHFDDDTAELLNTMINAVYNAFEIKAPEEESSTSKPEYWQSETAISIMRRFILIYIYLFACAGIVLLMMTIMHVISKRRGWTPFNIFRTVVCIAIAIVLALLTILASNEDAVFSEASYTSFVGSVWMLPTVTIAYFVVLVLTHIPHPSGWCMGHLRRGSYKEVKGQKEAHDGHVLNEMAKRNHHIEDYEDRRTGYTSMDNSVRSPPLTGPLTGGYDEHRPERSRSDRRHSRHSHDRRRSSGTRRSTEYRGGSH</sequence>
<gene>
    <name evidence="1" type="ORF">F4821DRAFT_250381</name>
</gene>
<accession>A0ACC0CKN7</accession>
<protein>
    <submittedName>
        <fullName evidence="1">Uncharacterized protein</fullName>
    </submittedName>
</protein>
<reference evidence="1 2" key="1">
    <citation type="journal article" date="2022" name="New Phytol.">
        <title>Ecological generalism drives hyperdiversity of secondary metabolite gene clusters in xylarialean endophytes.</title>
        <authorList>
            <person name="Franco M.E.E."/>
            <person name="Wisecaver J.H."/>
            <person name="Arnold A.E."/>
            <person name="Ju Y.M."/>
            <person name="Slot J.C."/>
            <person name="Ahrendt S."/>
            <person name="Moore L.P."/>
            <person name="Eastman K.E."/>
            <person name="Scott K."/>
            <person name="Konkel Z."/>
            <person name="Mondo S.J."/>
            <person name="Kuo A."/>
            <person name="Hayes R.D."/>
            <person name="Haridas S."/>
            <person name="Andreopoulos B."/>
            <person name="Riley R."/>
            <person name="LaButti K."/>
            <person name="Pangilinan J."/>
            <person name="Lipzen A."/>
            <person name="Amirebrahimi M."/>
            <person name="Yan J."/>
            <person name="Adam C."/>
            <person name="Keymanesh K."/>
            <person name="Ng V."/>
            <person name="Louie K."/>
            <person name="Northen T."/>
            <person name="Drula E."/>
            <person name="Henrissat B."/>
            <person name="Hsieh H.M."/>
            <person name="Youens-Clark K."/>
            <person name="Lutzoni F."/>
            <person name="Miadlikowska J."/>
            <person name="Eastwood D.C."/>
            <person name="Hamelin R.C."/>
            <person name="Grigoriev I.V."/>
            <person name="U'Ren J.M."/>
        </authorList>
    </citation>
    <scope>NUCLEOTIDE SEQUENCE [LARGE SCALE GENOMIC DNA]</scope>
    <source>
        <strain evidence="1 2">ER1909</strain>
    </source>
</reference>